<reference evidence="5" key="1">
    <citation type="submission" date="2016-06" db="UniProtKB">
        <authorList>
            <consortium name="WormBaseParasite"/>
        </authorList>
    </citation>
    <scope>IDENTIFICATION</scope>
</reference>
<reference evidence="3 4" key="2">
    <citation type="submission" date="2018-11" db="EMBL/GenBank/DDBJ databases">
        <authorList>
            <consortium name="Pathogen Informatics"/>
        </authorList>
    </citation>
    <scope>NUCLEOTIDE SEQUENCE [LARGE SCALE GENOMIC DNA]</scope>
    <source>
        <strain evidence="3">Dakar</strain>
        <strain evidence="4">Dakar, Senegal</strain>
    </source>
</reference>
<evidence type="ECO:0000313" key="4">
    <source>
        <dbReference type="Proteomes" id="UP000279833"/>
    </source>
</evidence>
<evidence type="ECO:0000259" key="2">
    <source>
        <dbReference type="Pfam" id="PF20049"/>
    </source>
</evidence>
<feature type="compositionally biased region" description="Basic and acidic residues" evidence="1">
    <location>
        <begin position="123"/>
        <end position="160"/>
    </location>
</feature>
<dbReference type="PANTHER" id="PTHR47027">
    <property type="entry name" value="REVERSE TRANSCRIPTASE DOMAIN-CONTAINING PROTEIN"/>
    <property type="match status" value="1"/>
</dbReference>
<protein>
    <submittedName>
        <fullName evidence="5">DUF6451 domain-containing protein</fullName>
    </submittedName>
</protein>
<dbReference type="Proteomes" id="UP000279833">
    <property type="component" value="Unassembled WGS sequence"/>
</dbReference>
<feature type="domain" description="DUF6451" evidence="2">
    <location>
        <begin position="11"/>
        <end position="43"/>
    </location>
</feature>
<dbReference type="PANTHER" id="PTHR47027:SF25">
    <property type="entry name" value="REVERSE TRANSCRIPTASE DOMAIN-CONTAINING PROTEIN"/>
    <property type="match status" value="1"/>
</dbReference>
<dbReference type="WBParaSite" id="SCUD_0001384901-mRNA-1">
    <property type="protein sequence ID" value="SCUD_0001384901-mRNA-1"/>
    <property type="gene ID" value="SCUD_0001384901"/>
</dbReference>
<dbReference type="EMBL" id="UZAK01036200">
    <property type="protein sequence ID" value="VDP54312.1"/>
    <property type="molecule type" value="Genomic_DNA"/>
</dbReference>
<name>A0A183KFQ1_9TREM</name>
<proteinExistence type="predicted"/>
<organism evidence="5">
    <name type="scientific">Schistosoma curassoni</name>
    <dbReference type="NCBI Taxonomy" id="6186"/>
    <lineage>
        <taxon>Eukaryota</taxon>
        <taxon>Metazoa</taxon>
        <taxon>Spiralia</taxon>
        <taxon>Lophotrochozoa</taxon>
        <taxon>Platyhelminthes</taxon>
        <taxon>Trematoda</taxon>
        <taxon>Digenea</taxon>
        <taxon>Strigeidida</taxon>
        <taxon>Schistosomatoidea</taxon>
        <taxon>Schistosomatidae</taxon>
        <taxon>Schistosoma</taxon>
    </lineage>
</organism>
<dbReference type="AlphaFoldDB" id="A0A183KFQ1"/>
<dbReference type="Pfam" id="PF20049">
    <property type="entry name" value="DUF6451"/>
    <property type="match status" value="1"/>
</dbReference>
<accession>A0A183KFQ1</accession>
<sequence length="160" mass="18986">MKARIGKARTAYLKLKNIWNSKQLSTNIKVRVLNTNVNTVLLYVTETWRTTKAIIQKIQVFTNSCLCKILRIHWPNTISNNQLWERTNQIPVEEEIRKKRWKWIGHTLRKALELRHKAGLRMESSRPKEKRNTKEHITPGNGNKHEKNEQELDRTRKEGP</sequence>
<keyword evidence="4" id="KW-1185">Reference proteome</keyword>
<dbReference type="InterPro" id="IPR045609">
    <property type="entry name" value="DUF6451"/>
</dbReference>
<dbReference type="STRING" id="6186.A0A183KFQ1"/>
<evidence type="ECO:0000256" key="1">
    <source>
        <dbReference type="SAM" id="MobiDB-lite"/>
    </source>
</evidence>
<gene>
    <name evidence="3" type="ORF">SCUD_LOCUS13846</name>
</gene>
<feature type="region of interest" description="Disordered" evidence="1">
    <location>
        <begin position="118"/>
        <end position="160"/>
    </location>
</feature>
<evidence type="ECO:0000313" key="5">
    <source>
        <dbReference type="WBParaSite" id="SCUD_0001384901-mRNA-1"/>
    </source>
</evidence>
<evidence type="ECO:0000313" key="3">
    <source>
        <dbReference type="EMBL" id="VDP54312.1"/>
    </source>
</evidence>